<dbReference type="GO" id="GO:0005759">
    <property type="term" value="C:mitochondrial matrix"/>
    <property type="evidence" value="ECO:0007669"/>
    <property type="project" value="TreeGrafter"/>
</dbReference>
<feature type="non-terminal residue" evidence="2">
    <location>
        <position position="1"/>
    </location>
</feature>
<feature type="compositionally biased region" description="Polar residues" evidence="1">
    <location>
        <begin position="467"/>
        <end position="478"/>
    </location>
</feature>
<dbReference type="PANTHER" id="PTHR21228">
    <property type="entry name" value="FAST LEU-RICH DOMAIN-CONTAINING"/>
    <property type="match status" value="1"/>
</dbReference>
<dbReference type="EMBL" id="CDMZ01002320">
    <property type="protein sequence ID" value="CEM41843.1"/>
    <property type="molecule type" value="Genomic_DNA"/>
</dbReference>
<feature type="region of interest" description="Disordered" evidence="1">
    <location>
        <begin position="417"/>
        <end position="436"/>
    </location>
</feature>
<name>A0A0G4HCS9_9ALVE</name>
<gene>
    <name evidence="2" type="ORF">Cvel_26310</name>
</gene>
<proteinExistence type="predicted"/>
<dbReference type="AlphaFoldDB" id="A0A0G4HCS9"/>
<protein>
    <submittedName>
        <fullName evidence="2">Uncharacterized protein</fullName>
    </submittedName>
</protein>
<feature type="region of interest" description="Disordered" evidence="1">
    <location>
        <begin position="366"/>
        <end position="404"/>
    </location>
</feature>
<dbReference type="GO" id="GO:0044528">
    <property type="term" value="P:regulation of mitochondrial mRNA stability"/>
    <property type="evidence" value="ECO:0007669"/>
    <property type="project" value="TreeGrafter"/>
</dbReference>
<sequence length="478" mass="51972">VCRKIDHFPANALALTANALGKLGGPRGDASSPSPLPEGSTRFALEVLAEEVFRRRADLTPQGVALVLNAFARLDLRSPALFDYFAQDAPRQAKTYGLQAICLVCAAFARLSGSSSSLGVSAPSPDHSVSLPKLFEGLANRVGVLAPEVYPRAAAMLLFSFGKAQVRHGPLLKHMGEHCRRFAADYSADELAMVVRGLSVLDLREQPVLEAVASQAARFVRQKNKEGKTSVEDDYFMERFRGRKYHMESDRRERERAETGRATSREEEKEVALLGNVVRGSPCRVTSLAWILEGFVRLHFFHAPSLLILMREVGERAAELEAPDVVRVLYCLAQLHPPSRKPVELVPPPAIVARMMGTLYASRQAEIPDPPADRDSDGSQGLGTGYESGEEEEKAEEWDSVRQKSGHQLASRLSAFIGSELPESAPRPSSDSGAVLSAEEMELALWSLQSLRGSSLGSSVCGEKGQKTSFGSPTGNFT</sequence>
<organism evidence="2">
    <name type="scientific">Chromera velia CCMP2878</name>
    <dbReference type="NCBI Taxonomy" id="1169474"/>
    <lineage>
        <taxon>Eukaryota</taxon>
        <taxon>Sar</taxon>
        <taxon>Alveolata</taxon>
        <taxon>Colpodellida</taxon>
        <taxon>Chromeraceae</taxon>
        <taxon>Chromera</taxon>
    </lineage>
</organism>
<dbReference type="InterPro" id="IPR050870">
    <property type="entry name" value="FAST_kinase"/>
</dbReference>
<dbReference type="PANTHER" id="PTHR21228:SF40">
    <property type="entry name" value="LD45607P"/>
    <property type="match status" value="1"/>
</dbReference>
<evidence type="ECO:0000256" key="1">
    <source>
        <dbReference type="SAM" id="MobiDB-lite"/>
    </source>
</evidence>
<evidence type="ECO:0000313" key="2">
    <source>
        <dbReference type="EMBL" id="CEM41843.1"/>
    </source>
</evidence>
<dbReference type="GO" id="GO:0000963">
    <property type="term" value="P:mitochondrial RNA processing"/>
    <property type="evidence" value="ECO:0007669"/>
    <property type="project" value="TreeGrafter"/>
</dbReference>
<accession>A0A0G4HCS9</accession>
<feature type="region of interest" description="Disordered" evidence="1">
    <location>
        <begin position="454"/>
        <end position="478"/>
    </location>
</feature>
<dbReference type="GO" id="GO:0003723">
    <property type="term" value="F:RNA binding"/>
    <property type="evidence" value="ECO:0007669"/>
    <property type="project" value="TreeGrafter"/>
</dbReference>
<reference evidence="2" key="1">
    <citation type="submission" date="2014-11" db="EMBL/GenBank/DDBJ databases">
        <authorList>
            <person name="Otto D Thomas"/>
            <person name="Naeem Raeece"/>
        </authorList>
    </citation>
    <scope>NUCLEOTIDE SEQUENCE</scope>
</reference>
<dbReference type="VEuPathDB" id="CryptoDB:Cvel_26310"/>
<dbReference type="GO" id="GO:0035770">
    <property type="term" value="C:ribonucleoprotein granule"/>
    <property type="evidence" value="ECO:0007669"/>
    <property type="project" value="TreeGrafter"/>
</dbReference>